<reference evidence="1 2" key="1">
    <citation type="submission" date="2018-08" db="EMBL/GenBank/DDBJ databases">
        <title>Genomic Encyclopedia of Archaeal and Bacterial Type Strains, Phase II (KMG-II): from individual species to whole genera.</title>
        <authorList>
            <person name="Goeker M."/>
        </authorList>
    </citation>
    <scope>NUCLEOTIDE SEQUENCE [LARGE SCALE GENOMIC DNA]</scope>
    <source>
        <strain evidence="1 2">DSM 17905</strain>
    </source>
</reference>
<sequence length="335" mass="38109">MLLENSLQQDVIASVKKSLTFDHFYQRIKPDISSFISVTSKLSLKNLDDWERLIRWEIYSSLQQYNSQATEIKSQLIGSLRWLDLCNADGFKRERALKILAGGAPNSFLLTLVFRKLNDWVPQVRIAARDVLPLIVEQSDPEIIVDVLFIILPYWNSWGRMGDEEKQILLNIIAMNQVAESLKKRLILSTSGPAATIFSQAGRIDALDTFLAEIAELSVQPALRAKAYRCLLESKFVWAEGNTWQWADKVYGIRRRIPVLNERIVSTTTSFIEYLNMATTDRSPMVRRIAGEMLIKQLENIGEEAFKLAQLLASDKSTAVAERGRYVLTVLAKLV</sequence>
<dbReference type="InterPro" id="IPR016024">
    <property type="entry name" value="ARM-type_fold"/>
</dbReference>
<dbReference type="EMBL" id="QTUB01000001">
    <property type="protein sequence ID" value="REF26463.1"/>
    <property type="molecule type" value="Genomic_DNA"/>
</dbReference>
<dbReference type="Proteomes" id="UP000256294">
    <property type="component" value="Unassembled WGS sequence"/>
</dbReference>
<dbReference type="AlphaFoldDB" id="A0A3D9UDL8"/>
<gene>
    <name evidence="1" type="ORF">BDD26_1108</name>
</gene>
<evidence type="ECO:0000313" key="2">
    <source>
        <dbReference type="Proteomes" id="UP000256294"/>
    </source>
</evidence>
<keyword evidence="2" id="KW-1185">Reference proteome</keyword>
<proteinExistence type="predicted"/>
<evidence type="ECO:0000313" key="1">
    <source>
        <dbReference type="EMBL" id="REF26463.1"/>
    </source>
</evidence>
<accession>A0A3D9UDL8</accession>
<comment type="caution">
    <text evidence="1">The sequence shown here is derived from an EMBL/GenBank/DDBJ whole genome shotgun (WGS) entry which is preliminary data.</text>
</comment>
<dbReference type="RefSeq" id="WP_115825773.1">
    <property type="nucleotide sequence ID" value="NZ_QTUB01000001.1"/>
</dbReference>
<name>A0A3D9UDL8_9GAMM</name>
<protein>
    <submittedName>
        <fullName evidence="1">Uncharacterized protein</fullName>
    </submittedName>
</protein>
<dbReference type="SUPFAM" id="SSF48371">
    <property type="entry name" value="ARM repeat"/>
    <property type="match status" value="1"/>
</dbReference>
<organism evidence="1 2">
    <name type="scientific">Xenorhabdus cabanillasii</name>
    <dbReference type="NCBI Taxonomy" id="351673"/>
    <lineage>
        <taxon>Bacteria</taxon>
        <taxon>Pseudomonadati</taxon>
        <taxon>Pseudomonadota</taxon>
        <taxon>Gammaproteobacteria</taxon>
        <taxon>Enterobacterales</taxon>
        <taxon>Morganellaceae</taxon>
        <taxon>Xenorhabdus</taxon>
    </lineage>
</organism>